<dbReference type="AlphaFoldDB" id="A7XED3"/>
<evidence type="ECO:0000256" key="3">
    <source>
        <dbReference type="ARBA" id="ARBA00023163"/>
    </source>
</evidence>
<dbReference type="GO" id="GO:0003677">
    <property type="term" value="F:DNA binding"/>
    <property type="evidence" value="ECO:0007669"/>
    <property type="project" value="UniProtKB-KW"/>
</dbReference>
<sequence length="261" mass="28651">MRGANRPYRSAEISVRQQLIKSSDDFINCQMRPLQKTNLADGAAERIRTALGRGTWRVGEKLPNEQSLSEALHVSRGTIREAVRVLVAQGLLETRQGSGTYVIKDRITPEPLDLAHRTSLRDRLEARLALDVEGARLAATRARPATVRQLHALLDQRGHSGADPDRNAFIARDLAFHRAVIAASENAAMLELYEFFTRSITQTIEATTGGLLPEPDLDAHRAIVDAIASGDPGQADSAVRAFMQPVLIFLDDIASSESLNR</sequence>
<dbReference type="SUPFAM" id="SSF46785">
    <property type="entry name" value="Winged helix' DNA-binding domain"/>
    <property type="match status" value="1"/>
</dbReference>
<dbReference type="PANTHER" id="PTHR43537">
    <property type="entry name" value="TRANSCRIPTIONAL REGULATOR, GNTR FAMILY"/>
    <property type="match status" value="1"/>
</dbReference>
<proteinExistence type="predicted"/>
<name>A7XED3_AGRVI</name>
<keyword evidence="2" id="KW-0238">DNA-binding</keyword>
<feature type="domain" description="HTH gntR-type" evidence="4">
    <location>
        <begin position="37"/>
        <end position="105"/>
    </location>
</feature>
<dbReference type="GO" id="GO:0003700">
    <property type="term" value="F:DNA-binding transcription factor activity"/>
    <property type="evidence" value="ECO:0007669"/>
    <property type="project" value="InterPro"/>
</dbReference>
<dbReference type="SMART" id="SM00345">
    <property type="entry name" value="HTH_GNTR"/>
    <property type="match status" value="1"/>
</dbReference>
<keyword evidence="1" id="KW-0805">Transcription regulation</keyword>
<organism evidence="5">
    <name type="scientific">Agrobacterium vitis</name>
    <name type="common">Rhizobium vitis</name>
    <dbReference type="NCBI Taxonomy" id="373"/>
    <lineage>
        <taxon>Bacteria</taxon>
        <taxon>Pseudomonadati</taxon>
        <taxon>Pseudomonadota</taxon>
        <taxon>Alphaproteobacteria</taxon>
        <taxon>Hyphomicrobiales</taxon>
        <taxon>Rhizobiaceae</taxon>
        <taxon>Rhizobium/Agrobacterium group</taxon>
        <taxon>Agrobacterium</taxon>
    </lineage>
</organism>
<keyword evidence="3" id="KW-0804">Transcription</keyword>
<dbReference type="Pfam" id="PF07729">
    <property type="entry name" value="FCD"/>
    <property type="match status" value="1"/>
</dbReference>
<dbReference type="PRINTS" id="PR00035">
    <property type="entry name" value="HTHGNTR"/>
</dbReference>
<accession>A7XED3</accession>
<dbReference type="Gene3D" id="1.20.120.530">
    <property type="entry name" value="GntR ligand-binding domain-like"/>
    <property type="match status" value="1"/>
</dbReference>
<dbReference type="CDD" id="cd07377">
    <property type="entry name" value="WHTH_GntR"/>
    <property type="match status" value="1"/>
</dbReference>
<evidence type="ECO:0000259" key="4">
    <source>
        <dbReference type="PROSITE" id="PS50949"/>
    </source>
</evidence>
<dbReference type="PROSITE" id="PS50949">
    <property type="entry name" value="HTH_GNTR"/>
    <property type="match status" value="1"/>
</dbReference>
<dbReference type="Pfam" id="PF00392">
    <property type="entry name" value="GntR"/>
    <property type="match status" value="1"/>
</dbReference>
<dbReference type="InterPro" id="IPR036388">
    <property type="entry name" value="WH-like_DNA-bd_sf"/>
</dbReference>
<reference evidence="5" key="1">
    <citation type="submission" date="2004-08" db="EMBL/GenBank/DDBJ databases">
        <title>Mutation in Agrobacterium vitis affects tobacco hypersensitive response.</title>
        <authorList>
            <person name="Hao G."/>
            <person name="Burr T.J."/>
        </authorList>
    </citation>
    <scope>NUCLEOTIDE SEQUENCE</scope>
    <source>
        <strain evidence="5">F2/5</strain>
    </source>
</reference>
<dbReference type="InterPro" id="IPR011711">
    <property type="entry name" value="GntR_C"/>
</dbReference>
<dbReference type="PANTHER" id="PTHR43537:SF51">
    <property type="entry name" value="HTH-TYPE TRANSCRIPTIONAL REGULATOR LGOR-RELATED"/>
    <property type="match status" value="1"/>
</dbReference>
<dbReference type="Gene3D" id="1.10.10.10">
    <property type="entry name" value="Winged helix-like DNA-binding domain superfamily/Winged helix DNA-binding domain"/>
    <property type="match status" value="1"/>
</dbReference>
<dbReference type="SUPFAM" id="SSF48008">
    <property type="entry name" value="GntR ligand-binding domain-like"/>
    <property type="match status" value="1"/>
</dbReference>
<evidence type="ECO:0000313" key="5">
    <source>
        <dbReference type="EMBL" id="AAW65853.1"/>
    </source>
</evidence>
<dbReference type="InterPro" id="IPR000524">
    <property type="entry name" value="Tscrpt_reg_HTH_GntR"/>
</dbReference>
<dbReference type="SMART" id="SM00895">
    <property type="entry name" value="FCD"/>
    <property type="match status" value="1"/>
</dbReference>
<evidence type="ECO:0000256" key="2">
    <source>
        <dbReference type="ARBA" id="ARBA00023125"/>
    </source>
</evidence>
<dbReference type="EMBL" id="AY734538">
    <property type="protein sequence ID" value="AAW65853.1"/>
    <property type="molecule type" value="Genomic_DNA"/>
</dbReference>
<protein>
    <submittedName>
        <fullName evidence="5">Transcriptional regulator</fullName>
    </submittedName>
</protein>
<dbReference type="InterPro" id="IPR036390">
    <property type="entry name" value="WH_DNA-bd_sf"/>
</dbReference>
<evidence type="ECO:0000256" key="1">
    <source>
        <dbReference type="ARBA" id="ARBA00023015"/>
    </source>
</evidence>
<dbReference type="InterPro" id="IPR008920">
    <property type="entry name" value="TF_FadR/GntR_C"/>
</dbReference>